<evidence type="ECO:0000313" key="2">
    <source>
        <dbReference type="EMBL" id="MDM8326144.1"/>
    </source>
</evidence>
<evidence type="ECO:0000313" key="3">
    <source>
        <dbReference type="Proteomes" id="UP001169458"/>
    </source>
</evidence>
<keyword evidence="3" id="KW-1185">Reference proteome</keyword>
<protein>
    <submittedName>
        <fullName evidence="2">Uncharacterized protein</fullName>
    </submittedName>
</protein>
<feature type="transmembrane region" description="Helical" evidence="1">
    <location>
        <begin position="6"/>
        <end position="23"/>
    </location>
</feature>
<keyword evidence="1" id="KW-1133">Transmembrane helix</keyword>
<accession>A0ABT7VIP0</accession>
<dbReference type="RefSeq" id="WP_289561003.1">
    <property type="nucleotide sequence ID" value="NZ_JAUDEN010000030.1"/>
</dbReference>
<name>A0ABT7VIP0_9BACE</name>
<keyword evidence="1" id="KW-0812">Transmembrane</keyword>
<keyword evidence="1" id="KW-0472">Membrane</keyword>
<reference evidence="3" key="1">
    <citation type="submission" date="2023-07" db="EMBL/GenBank/DDBJ databases">
        <title>Identification and characterization of horizontal gene transfer across gut microbiota members of farm animals based on homology search.</title>
        <authorList>
            <person name="Schwarzerova J."/>
            <person name="Nykrynova M."/>
            <person name="Jureckova K."/>
            <person name="Cejkova D."/>
            <person name="Rychlik I."/>
        </authorList>
    </citation>
    <scope>NUCLEOTIDE SEQUENCE [LARGE SCALE GENOMIC DNA]</scope>
    <source>
        <strain evidence="3">109_WCHN</strain>
    </source>
</reference>
<proteinExistence type="predicted"/>
<dbReference type="EMBL" id="JAUDEN010000030">
    <property type="protein sequence ID" value="MDM8326144.1"/>
    <property type="molecule type" value="Genomic_DNA"/>
</dbReference>
<evidence type="ECO:0000256" key="1">
    <source>
        <dbReference type="SAM" id="Phobius"/>
    </source>
</evidence>
<dbReference type="Proteomes" id="UP001169458">
    <property type="component" value="Unassembled WGS sequence"/>
</dbReference>
<gene>
    <name evidence="2" type="ORF">QUW60_13065</name>
</gene>
<organism evidence="2 3">
    <name type="scientific">Bacteroides gallinaceum</name>
    <dbReference type="NCBI Taxonomy" id="1462571"/>
    <lineage>
        <taxon>Bacteria</taxon>
        <taxon>Pseudomonadati</taxon>
        <taxon>Bacteroidota</taxon>
        <taxon>Bacteroidia</taxon>
        <taxon>Bacteroidales</taxon>
        <taxon>Bacteroidaceae</taxon>
        <taxon>Bacteroides</taxon>
    </lineage>
</organism>
<comment type="caution">
    <text evidence="2">The sequence shown here is derived from an EMBL/GenBank/DDBJ whole genome shotgun (WGS) entry which is preliminary data.</text>
</comment>
<sequence>MNHLFPLNLLIMLVIIIAAAYVLRCMARIFAQTFKAEDYNWREVFKPY</sequence>